<dbReference type="Gene3D" id="2.120.10.30">
    <property type="entry name" value="TolB, C-terminal domain"/>
    <property type="match status" value="1"/>
</dbReference>
<dbReference type="Pfam" id="PF08450">
    <property type="entry name" value="SGL"/>
    <property type="match status" value="1"/>
</dbReference>
<keyword evidence="6" id="KW-1185">Reference proteome</keyword>
<evidence type="ECO:0000313" key="6">
    <source>
        <dbReference type="Proteomes" id="UP000465241"/>
    </source>
</evidence>
<feature type="domain" description="SMP-30/Gluconolactonase/LRE-like region" evidence="4">
    <location>
        <begin position="30"/>
        <end position="273"/>
    </location>
</feature>
<dbReference type="GO" id="GO:0005509">
    <property type="term" value="F:calcium ion binding"/>
    <property type="evidence" value="ECO:0007669"/>
    <property type="project" value="TreeGrafter"/>
</dbReference>
<evidence type="ECO:0000256" key="2">
    <source>
        <dbReference type="PIRSR" id="PIRSR605511-1"/>
    </source>
</evidence>
<feature type="binding site" evidence="3">
    <location>
        <position position="116"/>
    </location>
    <ligand>
        <name>substrate</name>
    </ligand>
</feature>
<dbReference type="Proteomes" id="UP000465241">
    <property type="component" value="Unassembled WGS sequence"/>
</dbReference>
<protein>
    <submittedName>
        <fullName evidence="5">Calcium-binding protein</fullName>
    </submittedName>
</protein>
<sequence length="309" mass="33293">MPHDSTPTVSSPPTARDVRIEVVIDVKTTLGESPVWDRGQQLLYWVDSMDGRVFRSTAAGSNVRAWEVGQKIGSMALTRDGDGAILALQDGLYRLTFETGDLRQLAEVEADLPNNRLNDGKVDRAGRFVFGSMDTLEEAARGKLYSFDPDGTLTVLDEGIVCSNGPCFSPDGSVLYFADTWAGEIWAYDYDLNTGGVSNRRTFAQVDTSSGGAADGATVDAQGYLWQALVYGGKIIRYAPDGSVDRVIDFPVRKVTSLNFGGPDLDILFATSMAKPPLPRFPDDGPLRGSLFAVHGLGVQGIAEPRFGA</sequence>
<keyword evidence="3" id="KW-0479">Metal-binding</keyword>
<dbReference type="GO" id="GO:0019853">
    <property type="term" value="P:L-ascorbic acid biosynthetic process"/>
    <property type="evidence" value="ECO:0007669"/>
    <property type="project" value="TreeGrafter"/>
</dbReference>
<feature type="active site" description="Proton donor/acceptor" evidence="2">
    <location>
        <position position="215"/>
    </location>
</feature>
<gene>
    <name evidence="5" type="ORF">MMUR_20720</name>
</gene>
<dbReference type="PANTHER" id="PTHR10907">
    <property type="entry name" value="REGUCALCIN"/>
    <property type="match status" value="1"/>
</dbReference>
<feature type="binding site" evidence="3">
    <location>
        <position position="215"/>
    </location>
    <ligand>
        <name>a divalent metal cation</name>
        <dbReference type="ChEBI" id="CHEBI:60240"/>
    </ligand>
</feature>
<organism evidence="5 6">
    <name type="scientific">Mycolicibacterium murale</name>
    <dbReference type="NCBI Taxonomy" id="182220"/>
    <lineage>
        <taxon>Bacteria</taxon>
        <taxon>Bacillati</taxon>
        <taxon>Actinomycetota</taxon>
        <taxon>Actinomycetes</taxon>
        <taxon>Mycobacteriales</taxon>
        <taxon>Mycobacteriaceae</taxon>
        <taxon>Mycolicibacterium</taxon>
    </lineage>
</organism>
<dbReference type="PRINTS" id="PR01790">
    <property type="entry name" value="SMP30FAMILY"/>
</dbReference>
<evidence type="ECO:0000259" key="4">
    <source>
        <dbReference type="Pfam" id="PF08450"/>
    </source>
</evidence>
<feature type="binding site" evidence="3">
    <location>
        <position position="32"/>
    </location>
    <ligand>
        <name>a divalent metal cation</name>
        <dbReference type="ChEBI" id="CHEBI:60240"/>
    </ligand>
</feature>
<evidence type="ECO:0000256" key="1">
    <source>
        <dbReference type="ARBA" id="ARBA00008853"/>
    </source>
</evidence>
<dbReference type="EMBL" id="BLKT01000003">
    <property type="protein sequence ID" value="GFG57936.1"/>
    <property type="molecule type" value="Genomic_DNA"/>
</dbReference>
<evidence type="ECO:0000313" key="5">
    <source>
        <dbReference type="EMBL" id="GFG57936.1"/>
    </source>
</evidence>
<feature type="binding site" evidence="3">
    <location>
        <position position="118"/>
    </location>
    <ligand>
        <name>substrate</name>
    </ligand>
</feature>
<proteinExistence type="inferred from homology"/>
<dbReference type="PANTHER" id="PTHR10907:SF47">
    <property type="entry name" value="REGUCALCIN"/>
    <property type="match status" value="1"/>
</dbReference>
<comment type="similarity">
    <text evidence="1">Belongs to the SMP-30/CGR1 family.</text>
</comment>
<dbReference type="AlphaFoldDB" id="A0A7I9WKY3"/>
<comment type="cofactor">
    <cofactor evidence="3">
        <name>Zn(2+)</name>
        <dbReference type="ChEBI" id="CHEBI:29105"/>
    </cofactor>
    <text evidence="3">Binds 1 divalent metal cation per subunit.</text>
</comment>
<feature type="binding site" evidence="3">
    <location>
        <position position="164"/>
    </location>
    <ligand>
        <name>a divalent metal cation</name>
        <dbReference type="ChEBI" id="CHEBI:60240"/>
    </ligand>
</feature>
<accession>A0A7I9WKY3</accession>
<dbReference type="InterPro" id="IPR005511">
    <property type="entry name" value="SMP-30"/>
</dbReference>
<keyword evidence="3" id="KW-0862">Zinc</keyword>
<evidence type="ECO:0000256" key="3">
    <source>
        <dbReference type="PIRSR" id="PIRSR605511-2"/>
    </source>
</evidence>
<dbReference type="InterPro" id="IPR011042">
    <property type="entry name" value="6-blade_b-propeller_TolB-like"/>
</dbReference>
<name>A0A7I9WKY3_9MYCO</name>
<dbReference type="SUPFAM" id="SSF63829">
    <property type="entry name" value="Calcium-dependent phosphotriesterase"/>
    <property type="match status" value="1"/>
</dbReference>
<dbReference type="RefSeq" id="WP_193488958.1">
    <property type="nucleotide sequence ID" value="NZ_BAAAMC010000024.1"/>
</dbReference>
<reference evidence="5 6" key="1">
    <citation type="journal article" date="2019" name="Emerg. Microbes Infect.">
        <title>Comprehensive subspecies identification of 175 nontuberculous mycobacteria species based on 7547 genomic profiles.</title>
        <authorList>
            <person name="Matsumoto Y."/>
            <person name="Kinjo T."/>
            <person name="Motooka D."/>
            <person name="Nabeya D."/>
            <person name="Jung N."/>
            <person name="Uechi K."/>
            <person name="Horii T."/>
            <person name="Iida T."/>
            <person name="Fujita J."/>
            <person name="Nakamura S."/>
        </authorList>
    </citation>
    <scope>NUCLEOTIDE SEQUENCE [LARGE SCALE GENOMIC DNA]</scope>
    <source>
        <strain evidence="5 6">JCM 13392</strain>
    </source>
</reference>
<dbReference type="InterPro" id="IPR013658">
    <property type="entry name" value="SGL"/>
</dbReference>
<comment type="caution">
    <text evidence="5">The sequence shown here is derived from an EMBL/GenBank/DDBJ whole genome shotgun (WGS) entry which is preliminary data.</text>
</comment>
<dbReference type="GO" id="GO:0004341">
    <property type="term" value="F:gluconolactonase activity"/>
    <property type="evidence" value="ECO:0007669"/>
    <property type="project" value="TreeGrafter"/>
</dbReference>